<dbReference type="Gene3D" id="3.80.10.10">
    <property type="entry name" value="Ribonuclease Inhibitor"/>
    <property type="match status" value="1"/>
</dbReference>
<dbReference type="GeneID" id="24096182"/>
<dbReference type="HOGENOM" id="CLU_027156_0_0_1"/>
<evidence type="ECO:0000313" key="1">
    <source>
        <dbReference type="EMBL" id="CCM01271.1"/>
    </source>
</evidence>
<evidence type="ECO:0008006" key="3">
    <source>
        <dbReference type="Google" id="ProtNLM"/>
    </source>
</evidence>
<evidence type="ECO:0000313" key="2">
    <source>
        <dbReference type="Proteomes" id="UP000006352"/>
    </source>
</evidence>
<dbReference type="Proteomes" id="UP000006352">
    <property type="component" value="Unassembled WGS sequence"/>
</dbReference>
<dbReference type="OrthoDB" id="2780918at2759"/>
<reference evidence="1 2" key="1">
    <citation type="journal article" date="2012" name="Appl. Environ. Microbiol.">
        <title>Short-read sequencing for genomic analysis of the brown rot fungus Fibroporia radiculosa.</title>
        <authorList>
            <person name="Tang J.D."/>
            <person name="Perkins A.D."/>
            <person name="Sonstegard T.S."/>
            <person name="Schroeder S.G."/>
            <person name="Burgess S.C."/>
            <person name="Diehl S.V."/>
        </authorList>
    </citation>
    <scope>NUCLEOTIDE SEQUENCE [LARGE SCALE GENOMIC DNA]</scope>
    <source>
        <strain evidence="1 2">TFFH 294</strain>
    </source>
</reference>
<dbReference type="SUPFAM" id="SSF52047">
    <property type="entry name" value="RNI-like"/>
    <property type="match status" value="1"/>
</dbReference>
<dbReference type="STRING" id="599839.J4I9J5"/>
<name>J4I9J5_9APHY</name>
<organism evidence="1 2">
    <name type="scientific">Fibroporia radiculosa</name>
    <dbReference type="NCBI Taxonomy" id="599839"/>
    <lineage>
        <taxon>Eukaryota</taxon>
        <taxon>Fungi</taxon>
        <taxon>Dikarya</taxon>
        <taxon>Basidiomycota</taxon>
        <taxon>Agaricomycotina</taxon>
        <taxon>Agaricomycetes</taxon>
        <taxon>Polyporales</taxon>
        <taxon>Fibroporiaceae</taxon>
        <taxon>Fibroporia</taxon>
    </lineage>
</organism>
<proteinExistence type="predicted"/>
<dbReference type="AlphaFoldDB" id="J4I9J5"/>
<dbReference type="RefSeq" id="XP_012180554.1">
    <property type="nucleotide sequence ID" value="XM_012325164.1"/>
</dbReference>
<dbReference type="EMBL" id="HE797025">
    <property type="protein sequence ID" value="CCM01271.1"/>
    <property type="molecule type" value="Genomic_DNA"/>
</dbReference>
<sequence length="487" mass="54587">MLLEILSYLPTRDSLNLSAVARPLHLIAKRHALSDVYMFSAMQVLKICAYMLEDIEERLCWVRRLTVCVWYNMSADTRDDDDPRGIKLSAPHLAVLLEHARNLTYISIDPVELFLNAEQRIGDSLAALCHLQKLRLRQIGSGDEVMGILRRSCSNLKGLTFDDHKNLVSFPALLSNISVGHNVQSLEMDYYSTRRVPPEPVMVSQIQQPSMRCLKLPFDMISMDACVQVFPRLRVLVLKGQSSMSGAPAAKGACWPSLDLVKASITAIRQWPITCPVHDLSIEQVLAKPSIQVQWNRSEDGELYIPIALDLIAATSPIVLELSIMTYSKLSTCFWKSIAGPGSRLRCLRIRLCEFDTASDFHASLSSWMDIVPPILATTESLKYIRIHIDGTMVRSVGCVRRTHPNVPPAPCAITPSFDTAQEFSARIIKHMPFIRLVSVGFRHNEFWWWLRSLDSPSGRPAQLIAPDFGENIASHLCSLQADIGSP</sequence>
<gene>
    <name evidence="1" type="ORF">FIBRA_03320</name>
</gene>
<accession>J4I9J5</accession>
<dbReference type="InParanoid" id="J4I9J5"/>
<keyword evidence="2" id="KW-1185">Reference proteome</keyword>
<dbReference type="InterPro" id="IPR032675">
    <property type="entry name" value="LRR_dom_sf"/>
</dbReference>
<protein>
    <recommendedName>
        <fullName evidence="3">F-box domain-containing protein</fullName>
    </recommendedName>
</protein>